<dbReference type="AlphaFoldDB" id="D4BJZ3"/>
<protein>
    <submittedName>
        <fullName evidence="1">Uncharacterized protein</fullName>
    </submittedName>
</protein>
<name>D4BJZ3_9ENTR</name>
<comment type="caution">
    <text evidence="1">The sequence shown here is derived from an EMBL/GenBank/DDBJ whole genome shotgun (WGS) entry which is preliminary data.</text>
</comment>
<organism evidence="1 2">
    <name type="scientific">Citrobacter youngae ATCC 29220</name>
    <dbReference type="NCBI Taxonomy" id="500640"/>
    <lineage>
        <taxon>Bacteria</taxon>
        <taxon>Pseudomonadati</taxon>
        <taxon>Pseudomonadota</taxon>
        <taxon>Gammaproteobacteria</taxon>
        <taxon>Enterobacterales</taxon>
        <taxon>Enterobacteriaceae</taxon>
        <taxon>Citrobacter</taxon>
        <taxon>Citrobacter freundii complex</taxon>
    </lineage>
</organism>
<sequence>MGALFTKKTNKNNEKHRVNSGFDSESGTTFLFLCFSGCLYKSLDSDS</sequence>
<reference evidence="1 2" key="1">
    <citation type="submission" date="2010-02" db="EMBL/GenBank/DDBJ databases">
        <authorList>
            <person name="Weinstock G."/>
            <person name="Sodergren E."/>
            <person name="Clifton S."/>
            <person name="Fulton L."/>
            <person name="Fulton B."/>
            <person name="Courtney L."/>
            <person name="Fronick C."/>
            <person name="Harrison M."/>
            <person name="Strong C."/>
            <person name="Farmer C."/>
            <person name="Delahaunty K."/>
            <person name="Markovic C."/>
            <person name="Hall O."/>
            <person name="Minx P."/>
            <person name="Tomlinson C."/>
            <person name="Mitreva M."/>
            <person name="Nelson J."/>
            <person name="Hou S."/>
            <person name="Wollam A."/>
            <person name="Pepin K.H."/>
            <person name="Johnson M."/>
            <person name="Bhonagiri V."/>
            <person name="Zhang X."/>
            <person name="Suruliraj S."/>
            <person name="Warren W."/>
            <person name="Chinwalla A."/>
            <person name="Mardis E.R."/>
            <person name="Wilson R.K."/>
        </authorList>
    </citation>
    <scope>NUCLEOTIDE SEQUENCE [LARGE SCALE GENOMIC DNA]</scope>
    <source>
        <strain evidence="1 2">ATCC 29220</strain>
    </source>
</reference>
<dbReference type="EMBL" id="ABWL02000026">
    <property type="protein sequence ID" value="EFE06008.1"/>
    <property type="molecule type" value="Genomic_DNA"/>
</dbReference>
<gene>
    <name evidence="1" type="ORF">CIT292_10987</name>
</gene>
<accession>D4BJZ3</accession>
<evidence type="ECO:0000313" key="2">
    <source>
        <dbReference type="Proteomes" id="UP000003880"/>
    </source>
</evidence>
<evidence type="ECO:0000313" key="1">
    <source>
        <dbReference type="EMBL" id="EFE06008.1"/>
    </source>
</evidence>
<dbReference type="Proteomes" id="UP000003880">
    <property type="component" value="Unassembled WGS sequence"/>
</dbReference>
<dbReference type="HOGENOM" id="CLU_3166248_0_0_6"/>
<proteinExistence type="predicted"/>